<gene>
    <name evidence="2" type="ORF">FVE85_5097</name>
</gene>
<reference evidence="3" key="1">
    <citation type="journal article" date="2019" name="Nat. Commun.">
        <title>Expansion of phycobilisome linker gene families in mesophilic red algae.</title>
        <authorList>
            <person name="Lee J."/>
            <person name="Kim D."/>
            <person name="Bhattacharya D."/>
            <person name="Yoon H.S."/>
        </authorList>
    </citation>
    <scope>NUCLEOTIDE SEQUENCE [LARGE SCALE GENOMIC DNA]</scope>
    <source>
        <strain evidence="3">CCMP 1328</strain>
    </source>
</reference>
<comment type="caution">
    <text evidence="2">The sequence shown here is derived from an EMBL/GenBank/DDBJ whole genome shotgun (WGS) entry which is preliminary data.</text>
</comment>
<keyword evidence="3" id="KW-1185">Reference proteome</keyword>
<evidence type="ECO:0000313" key="3">
    <source>
        <dbReference type="Proteomes" id="UP000324585"/>
    </source>
</evidence>
<evidence type="ECO:0000313" key="2">
    <source>
        <dbReference type="EMBL" id="KAA8497512.1"/>
    </source>
</evidence>
<feature type="region of interest" description="Disordered" evidence="1">
    <location>
        <begin position="1"/>
        <end position="25"/>
    </location>
</feature>
<protein>
    <submittedName>
        <fullName evidence="2">Uncharacterized protein</fullName>
    </submittedName>
</protein>
<name>A0A5J4Z2W1_PORPP</name>
<evidence type="ECO:0000256" key="1">
    <source>
        <dbReference type="SAM" id="MobiDB-lite"/>
    </source>
</evidence>
<accession>A0A5J4Z2W1</accession>
<dbReference type="EMBL" id="VRMN01000001">
    <property type="protein sequence ID" value="KAA8497512.1"/>
    <property type="molecule type" value="Genomic_DNA"/>
</dbReference>
<organism evidence="2 3">
    <name type="scientific">Porphyridium purpureum</name>
    <name type="common">Red alga</name>
    <name type="synonym">Porphyridium cruentum</name>
    <dbReference type="NCBI Taxonomy" id="35688"/>
    <lineage>
        <taxon>Eukaryota</taxon>
        <taxon>Rhodophyta</taxon>
        <taxon>Bangiophyceae</taxon>
        <taxon>Porphyridiales</taxon>
        <taxon>Porphyridiaceae</taxon>
        <taxon>Porphyridium</taxon>
    </lineage>
</organism>
<sequence length="102" mass="11256">MEKPKSNAKSYIPPESIDTVELGPPDENDYIWSGPAHQIEHQLEESDAIETEVMDSKMNQLPIRIPVALPTSRGEVTFESKVDTGAGPTFVEKALFEELEGA</sequence>
<dbReference type="Proteomes" id="UP000324585">
    <property type="component" value="Unassembled WGS sequence"/>
</dbReference>
<dbReference type="AlphaFoldDB" id="A0A5J4Z2W1"/>
<proteinExistence type="predicted"/>